<dbReference type="EMBL" id="BMAT01011387">
    <property type="protein sequence ID" value="GFR71834.1"/>
    <property type="molecule type" value="Genomic_DNA"/>
</dbReference>
<dbReference type="AlphaFoldDB" id="A0AAV4FEU6"/>
<gene>
    <name evidence="1" type="ORF">ElyMa_005689200</name>
</gene>
<organism evidence="1 2">
    <name type="scientific">Elysia marginata</name>
    <dbReference type="NCBI Taxonomy" id="1093978"/>
    <lineage>
        <taxon>Eukaryota</taxon>
        <taxon>Metazoa</taxon>
        <taxon>Spiralia</taxon>
        <taxon>Lophotrochozoa</taxon>
        <taxon>Mollusca</taxon>
        <taxon>Gastropoda</taxon>
        <taxon>Heterobranchia</taxon>
        <taxon>Euthyneura</taxon>
        <taxon>Panpulmonata</taxon>
        <taxon>Sacoglossa</taxon>
        <taxon>Placobranchoidea</taxon>
        <taxon>Plakobranchidae</taxon>
        <taxon>Elysia</taxon>
    </lineage>
</organism>
<keyword evidence="2" id="KW-1185">Reference proteome</keyword>
<dbReference type="PANTHER" id="PTHR10773:SF19">
    <property type="match status" value="1"/>
</dbReference>
<protein>
    <submittedName>
        <fullName evidence="1">Vitamin B12-dependent ribonucleotide reductase</fullName>
    </submittedName>
</protein>
<evidence type="ECO:0000313" key="1">
    <source>
        <dbReference type="EMBL" id="GFR71834.1"/>
    </source>
</evidence>
<name>A0AAV4FEU6_9GAST</name>
<evidence type="ECO:0000313" key="2">
    <source>
        <dbReference type="Proteomes" id="UP000762676"/>
    </source>
</evidence>
<proteinExistence type="predicted"/>
<reference evidence="1 2" key="1">
    <citation type="journal article" date="2021" name="Elife">
        <title>Chloroplast acquisition without the gene transfer in kleptoplastic sea slugs, Plakobranchus ocellatus.</title>
        <authorList>
            <person name="Maeda T."/>
            <person name="Takahashi S."/>
            <person name="Yoshida T."/>
            <person name="Shimamura S."/>
            <person name="Takaki Y."/>
            <person name="Nagai Y."/>
            <person name="Toyoda A."/>
            <person name="Suzuki Y."/>
            <person name="Arimoto A."/>
            <person name="Ishii H."/>
            <person name="Satoh N."/>
            <person name="Nishiyama T."/>
            <person name="Hasebe M."/>
            <person name="Maruyama T."/>
            <person name="Minagawa J."/>
            <person name="Obokata J."/>
            <person name="Shigenobu S."/>
        </authorList>
    </citation>
    <scope>NUCLEOTIDE SEQUENCE [LARGE SCALE GENOMIC DNA]</scope>
</reference>
<sequence>MRGQHSTRPNKLQEDVTLAIINHSKSFRGRKSHYTPGATRKVYLLDTLNVAKMHSFYLQSQPSESEVSYETYRNIFKTKFNIGLGYPRKDTCAQCDELGAKNHILASSTRV</sequence>
<dbReference type="Proteomes" id="UP000762676">
    <property type="component" value="Unassembled WGS sequence"/>
</dbReference>
<dbReference type="PANTHER" id="PTHR10773">
    <property type="entry name" value="DNA-DIRECTED RNA POLYMERASES I, II, AND III SUBUNIT RPABC2"/>
    <property type="match status" value="1"/>
</dbReference>
<comment type="caution">
    <text evidence="1">The sequence shown here is derived from an EMBL/GenBank/DDBJ whole genome shotgun (WGS) entry which is preliminary data.</text>
</comment>
<accession>A0AAV4FEU6</accession>